<dbReference type="InterPro" id="IPR049052">
    <property type="entry name" value="nSTAND1"/>
</dbReference>
<feature type="repeat" description="WD" evidence="1">
    <location>
        <begin position="1078"/>
        <end position="1119"/>
    </location>
</feature>
<evidence type="ECO:0000256" key="1">
    <source>
        <dbReference type="PROSITE-ProRule" id="PRU00221"/>
    </source>
</evidence>
<gene>
    <name evidence="3" type="ORF">GCM10010191_11650</name>
</gene>
<comment type="caution">
    <text evidence="3">The sequence shown here is derived from an EMBL/GenBank/DDBJ whole genome shotgun (WGS) entry which is preliminary data.</text>
</comment>
<keyword evidence="4" id="KW-1185">Reference proteome</keyword>
<dbReference type="InterPro" id="IPR001387">
    <property type="entry name" value="Cro/C1-type_HTH"/>
</dbReference>
<dbReference type="SMART" id="SM00530">
    <property type="entry name" value="HTH_XRE"/>
    <property type="match status" value="1"/>
</dbReference>
<dbReference type="Gene3D" id="2.130.10.10">
    <property type="entry name" value="YVTN repeat-like/Quinoprotein amine dehydrogenase"/>
    <property type="match status" value="3"/>
</dbReference>
<protein>
    <recommendedName>
        <fullName evidence="2">HTH cro/C1-type domain-containing protein</fullName>
    </recommendedName>
</protein>
<dbReference type="InterPro" id="IPR001680">
    <property type="entry name" value="WD40_rpt"/>
</dbReference>
<feature type="repeat" description="WD" evidence="1">
    <location>
        <begin position="1004"/>
        <end position="1035"/>
    </location>
</feature>
<proteinExistence type="predicted"/>
<dbReference type="CDD" id="cd00093">
    <property type="entry name" value="HTH_XRE"/>
    <property type="match status" value="1"/>
</dbReference>
<dbReference type="Proteomes" id="UP001501231">
    <property type="component" value="Unassembled WGS sequence"/>
</dbReference>
<feature type="repeat" description="WD" evidence="1">
    <location>
        <begin position="905"/>
        <end position="946"/>
    </location>
</feature>
<evidence type="ECO:0000259" key="2">
    <source>
        <dbReference type="SMART" id="SM00530"/>
    </source>
</evidence>
<dbReference type="PROSITE" id="PS50294">
    <property type="entry name" value="WD_REPEATS_REGION"/>
    <property type="match status" value="3"/>
</dbReference>
<feature type="repeat" description="WD" evidence="1">
    <location>
        <begin position="1036"/>
        <end position="1077"/>
    </location>
</feature>
<dbReference type="PROSITE" id="PS50082">
    <property type="entry name" value="WD_REPEATS_2"/>
    <property type="match status" value="6"/>
</dbReference>
<dbReference type="PANTHER" id="PTHR19879">
    <property type="entry name" value="TRANSCRIPTION INITIATION FACTOR TFIID"/>
    <property type="match status" value="1"/>
</dbReference>
<name>A0ABN3IIP7_9ACTN</name>
<dbReference type="InterPro" id="IPR027417">
    <property type="entry name" value="P-loop_NTPase"/>
</dbReference>
<keyword evidence="1" id="KW-0853">WD repeat</keyword>
<dbReference type="EMBL" id="BAAARW010000003">
    <property type="protein sequence ID" value="GAA2405452.1"/>
    <property type="molecule type" value="Genomic_DNA"/>
</dbReference>
<organism evidence="3 4">
    <name type="scientific">Actinomadura vinacea</name>
    <dbReference type="NCBI Taxonomy" id="115336"/>
    <lineage>
        <taxon>Bacteria</taxon>
        <taxon>Bacillati</taxon>
        <taxon>Actinomycetota</taxon>
        <taxon>Actinomycetes</taxon>
        <taxon>Streptosporangiales</taxon>
        <taxon>Thermomonosporaceae</taxon>
        <taxon>Actinomadura</taxon>
    </lineage>
</organism>
<dbReference type="InterPro" id="IPR015943">
    <property type="entry name" value="WD40/YVTN_repeat-like_dom_sf"/>
</dbReference>
<evidence type="ECO:0000313" key="3">
    <source>
        <dbReference type="EMBL" id="GAA2405452.1"/>
    </source>
</evidence>
<dbReference type="Gene3D" id="3.40.50.300">
    <property type="entry name" value="P-loop containing nucleotide triphosphate hydrolases"/>
    <property type="match status" value="1"/>
</dbReference>
<feature type="domain" description="HTH cro/C1-type" evidence="2">
    <location>
        <begin position="21"/>
        <end position="77"/>
    </location>
</feature>
<accession>A0ABN3IIP7</accession>
<dbReference type="Pfam" id="PF00400">
    <property type="entry name" value="WD40"/>
    <property type="match status" value="6"/>
</dbReference>
<feature type="repeat" description="WD" evidence="1">
    <location>
        <begin position="780"/>
        <end position="812"/>
    </location>
</feature>
<sequence>MGRPEQPLDSLAGPVERLAAELRRLRDRSGRPSYRELARRTHFSRSTLAEAAGGVRLPTLEATLAYAEACGGDRAEWERRWHLAADELERTSRRSPYPGPSPLGAEDADLLFGRDRLLEDLLKAAQRSRLTVVTGASGSGKSSLLRAGLLAGLSAEGTPARLVSPGARPVFDATEGVLIIDQFEEAFTLCADERERDAYFGRLGAAVAEEDGPAVVIGIRADFHDRCAGHPGLAAALHGSAHVPVGPMSEDELRAVVTGPASQVGLVVEPGLVAAVLTDAAGRTGALPLVVHALRETWSRQRGDALRLADYRDAGGVAGAIVRTAERLYAELDAVQRDLLRAVLLRLTAPSSGTADARRRIERDELTGIEPAGELDTVLDLLAAARLVVVDHDALDIAHEALIRAWPRLRDWLTEDRDALLRHQRLVHDAVEWERNRRGGDYLYRGERLAAWDDADFAPLNDLERSFLAASRANADVERTAARRGRRFAIGGLSLGAALVSVLAVVALAQAGQAGGARDRAASARLALEARRQLAQDPELALLLAIEAYEAEPTREADIVIRQATVDARLRGSRPAGLRRADGMAVASDGRRAVIWGAGTAADVEIWSLDGPAPRRERLSAARGVLSAGFGPDGRLVTGDADGEVTLWDAAGEPTVLGTVEGGVHDVSVAPDGRVASAHDDGVRIWDPAGRSEPVKLKVPGRSVASVAFSPTGQRLATGGSGSPLHVWSMTGERPRLMRAAPRGEPREVAFSQAGPWAATVEGNVPRLWNVLEDLTPVELTGHSARLNGVAFSPAGDRMAAFGADGLIRVWSTAGETDPLVLRTPGGDPRGAAFGPSGKTLISVDANGTLRQWDVAVGEHAPVNGRLLALGSDGATLATAASTMPLTRPQDVHVRIWQGSRRLDVRGPKDAAYRIALSPDGRRMAGLGRAGTLSLWNLATGTRTTAPAALRGLPVDLAFSRDGKRLAAGAHSTEPQVWQVSPSGALTRVTGWEHRPTGDADGDVALSPDGTRLADARDDGTVVIWDLTGRSEPRILRGHRGDITAVTFDPAGRRLAAAASDGTIRLWNTTGGEPTAVLRGAASTVRKVRFSPDGGWLLTDEPDGRLRLWRPSGGEPVDLTGWGQTGGLATFTADGTRIVRGLSPRILPVIGTSRTLTRACEVCGPGGQVLALAKSRRTRDLTPEERRTHLG</sequence>
<dbReference type="SMART" id="SM00320">
    <property type="entry name" value="WD40"/>
    <property type="match status" value="10"/>
</dbReference>
<dbReference type="RefSeq" id="WP_344587450.1">
    <property type="nucleotide sequence ID" value="NZ_BAAARW010000003.1"/>
</dbReference>
<dbReference type="SUPFAM" id="SSF52540">
    <property type="entry name" value="P-loop containing nucleoside triphosphate hydrolases"/>
    <property type="match status" value="1"/>
</dbReference>
<dbReference type="PANTHER" id="PTHR19879:SF9">
    <property type="entry name" value="TRANSCRIPTION INITIATION FACTOR TFIID SUBUNIT 5"/>
    <property type="match status" value="1"/>
</dbReference>
<dbReference type="SUPFAM" id="SSF69322">
    <property type="entry name" value="Tricorn protease domain 2"/>
    <property type="match status" value="2"/>
</dbReference>
<reference evidence="3 4" key="1">
    <citation type="journal article" date="2019" name="Int. J. Syst. Evol. Microbiol.">
        <title>The Global Catalogue of Microorganisms (GCM) 10K type strain sequencing project: providing services to taxonomists for standard genome sequencing and annotation.</title>
        <authorList>
            <consortium name="The Broad Institute Genomics Platform"/>
            <consortium name="The Broad Institute Genome Sequencing Center for Infectious Disease"/>
            <person name="Wu L."/>
            <person name="Ma J."/>
        </authorList>
    </citation>
    <scope>NUCLEOTIDE SEQUENCE [LARGE SCALE GENOMIC DNA]</scope>
    <source>
        <strain evidence="3 4">JCM 3325</strain>
    </source>
</reference>
<dbReference type="CDD" id="cd00200">
    <property type="entry name" value="WD40"/>
    <property type="match status" value="1"/>
</dbReference>
<dbReference type="Pfam" id="PF20703">
    <property type="entry name" value="nSTAND1"/>
    <property type="match status" value="2"/>
</dbReference>
<evidence type="ECO:0000313" key="4">
    <source>
        <dbReference type="Proteomes" id="UP001501231"/>
    </source>
</evidence>
<feature type="repeat" description="WD" evidence="1">
    <location>
        <begin position="697"/>
        <end position="730"/>
    </location>
</feature>